<dbReference type="PANTHER" id="PTHR42682">
    <property type="entry name" value="HYDROGENASE-4 COMPONENT F"/>
    <property type="match status" value="1"/>
</dbReference>
<dbReference type="GO" id="GO:0016491">
    <property type="term" value="F:oxidoreductase activity"/>
    <property type="evidence" value="ECO:0007669"/>
    <property type="project" value="UniProtKB-KW"/>
</dbReference>
<evidence type="ECO:0000256" key="3">
    <source>
        <dbReference type="ARBA" id="ARBA00022692"/>
    </source>
</evidence>
<keyword evidence="11" id="KW-1185">Reference proteome</keyword>
<feature type="domain" description="NADH:quinone oxidoreductase/Mrp antiporter transmembrane" evidence="9">
    <location>
        <begin position="178"/>
        <end position="362"/>
    </location>
</feature>
<feature type="transmembrane region" description="Helical" evidence="8">
    <location>
        <begin position="264"/>
        <end position="281"/>
    </location>
</feature>
<organism evidence="10 11">
    <name type="scientific">Streptosporangium album</name>
    <dbReference type="NCBI Taxonomy" id="47479"/>
    <lineage>
        <taxon>Bacteria</taxon>
        <taxon>Bacillati</taxon>
        <taxon>Actinomycetota</taxon>
        <taxon>Actinomycetes</taxon>
        <taxon>Streptosporangiales</taxon>
        <taxon>Streptosporangiaceae</taxon>
        <taxon>Streptosporangium</taxon>
    </lineage>
</organism>
<evidence type="ECO:0000256" key="1">
    <source>
        <dbReference type="ARBA" id="ARBA00004651"/>
    </source>
</evidence>
<feature type="transmembrane region" description="Helical" evidence="8">
    <location>
        <begin position="116"/>
        <end position="139"/>
    </location>
</feature>
<dbReference type="Pfam" id="PF00361">
    <property type="entry name" value="Proton_antipo_M"/>
    <property type="match status" value="1"/>
</dbReference>
<feature type="transmembrane region" description="Helical" evidence="8">
    <location>
        <begin position="235"/>
        <end position="257"/>
    </location>
</feature>
<feature type="transmembrane region" description="Helical" evidence="8">
    <location>
        <begin position="76"/>
        <end position="96"/>
    </location>
</feature>
<sequence>MIALVPLLVAGLLLAGSSTVTRIADGRLARRAAVSFAAAATALSIVLPLVCRYAPFAGARTADLVMVALPDGAARPVATVTCVVGLLVVAMSPIASHPPATLAGILRLLAISSGSVVVRDGGVAAVLWALSAWLVWAELRRRDSGDGLDRLFAMYHVPSVLFFGVGTALTAAGSPETGTALVVLGTVIRSAVIPVHGWYPRFVERAPLGVVVAFGAAPLGVLTQLELLSARSPGALAHEVALIGGLTAVAAAVFGVVQNSARRALAFLAMSQSGLIAFGLGNGSPVAVSGAVLTWQASALALSGTAMALAALEARRGTLSLAAPGGNFARTPRLAAAFLLCGLAAVGFPPSLGFAGGHLLVHGSAGEFPLLWPALIGAVGVNGMTVMRSFFALFTGSRVHRGERDLRPLEACALMVVVTALLLGAVLPVIPVPHVPAAGSERSDRRTAQPVDP</sequence>
<dbReference type="InterPro" id="IPR052175">
    <property type="entry name" value="ComplexI-like_HydComp"/>
</dbReference>
<feature type="transmembrane region" description="Helical" evidence="8">
    <location>
        <begin position="411"/>
        <end position="430"/>
    </location>
</feature>
<reference evidence="10 11" key="1">
    <citation type="submission" date="2020-08" db="EMBL/GenBank/DDBJ databases">
        <title>Sequencing the genomes of 1000 actinobacteria strains.</title>
        <authorList>
            <person name="Klenk H.-P."/>
        </authorList>
    </citation>
    <scope>NUCLEOTIDE SEQUENCE [LARGE SCALE GENOMIC DNA]</scope>
    <source>
        <strain evidence="10 11">DSM 43023</strain>
    </source>
</reference>
<feature type="transmembrane region" description="Helical" evidence="8">
    <location>
        <begin position="206"/>
        <end position="223"/>
    </location>
</feature>
<feature type="transmembrane region" description="Helical" evidence="8">
    <location>
        <begin position="293"/>
        <end position="312"/>
    </location>
</feature>
<keyword evidence="5" id="KW-0560">Oxidoreductase</keyword>
<comment type="subcellular location">
    <subcellularLocation>
        <location evidence="1">Cell membrane</location>
        <topology evidence="1">Multi-pass membrane protein</topology>
    </subcellularLocation>
    <subcellularLocation>
        <location evidence="7">Membrane</location>
        <topology evidence="7">Multi-pass membrane protein</topology>
    </subcellularLocation>
</comment>
<evidence type="ECO:0000256" key="2">
    <source>
        <dbReference type="ARBA" id="ARBA00022475"/>
    </source>
</evidence>
<evidence type="ECO:0000256" key="5">
    <source>
        <dbReference type="ARBA" id="ARBA00023002"/>
    </source>
</evidence>
<gene>
    <name evidence="10" type="ORF">FHR32_007550</name>
</gene>
<comment type="caution">
    <text evidence="10">The sequence shown here is derived from an EMBL/GenBank/DDBJ whole genome shotgun (WGS) entry which is preliminary data.</text>
</comment>
<protein>
    <submittedName>
        <fullName evidence="10">NADH-quinone oxidoreductase subunit M</fullName>
    </submittedName>
</protein>
<feature type="transmembrane region" description="Helical" evidence="8">
    <location>
        <begin position="333"/>
        <end position="350"/>
    </location>
</feature>
<feature type="transmembrane region" description="Helical" evidence="8">
    <location>
        <begin position="151"/>
        <end position="172"/>
    </location>
</feature>
<evidence type="ECO:0000256" key="4">
    <source>
        <dbReference type="ARBA" id="ARBA00022989"/>
    </source>
</evidence>
<keyword evidence="6 8" id="KW-0472">Membrane</keyword>
<dbReference type="PANTHER" id="PTHR42682:SF4">
    <property type="entry name" value="NADH-UBIQUINONE_PLASTOQUINONE"/>
    <property type="match status" value="1"/>
</dbReference>
<feature type="transmembrane region" description="Helical" evidence="8">
    <location>
        <begin position="32"/>
        <end position="55"/>
    </location>
</feature>
<feature type="transmembrane region" description="Helical" evidence="8">
    <location>
        <begin position="370"/>
        <end position="391"/>
    </location>
</feature>
<dbReference type="AlphaFoldDB" id="A0A7W7S3B7"/>
<evidence type="ECO:0000259" key="9">
    <source>
        <dbReference type="Pfam" id="PF00361"/>
    </source>
</evidence>
<evidence type="ECO:0000313" key="11">
    <source>
        <dbReference type="Proteomes" id="UP000534286"/>
    </source>
</evidence>
<evidence type="ECO:0000256" key="7">
    <source>
        <dbReference type="RuleBase" id="RU000320"/>
    </source>
</evidence>
<accession>A0A7W7S3B7</accession>
<keyword evidence="4 8" id="KW-1133">Transmembrane helix</keyword>
<dbReference type="Proteomes" id="UP000534286">
    <property type="component" value="Unassembled WGS sequence"/>
</dbReference>
<dbReference type="EMBL" id="JACHJU010000005">
    <property type="protein sequence ID" value="MBB4943150.1"/>
    <property type="molecule type" value="Genomic_DNA"/>
</dbReference>
<dbReference type="InterPro" id="IPR001750">
    <property type="entry name" value="ND/Mrp_TM"/>
</dbReference>
<feature type="transmembrane region" description="Helical" evidence="8">
    <location>
        <begin position="178"/>
        <end position="199"/>
    </location>
</feature>
<dbReference type="GO" id="GO:0005886">
    <property type="term" value="C:plasma membrane"/>
    <property type="evidence" value="ECO:0007669"/>
    <property type="project" value="UniProtKB-SubCell"/>
</dbReference>
<evidence type="ECO:0000256" key="6">
    <source>
        <dbReference type="ARBA" id="ARBA00023136"/>
    </source>
</evidence>
<keyword evidence="2" id="KW-1003">Cell membrane</keyword>
<evidence type="ECO:0000256" key="8">
    <source>
        <dbReference type="SAM" id="Phobius"/>
    </source>
</evidence>
<proteinExistence type="predicted"/>
<keyword evidence="3 7" id="KW-0812">Transmembrane</keyword>
<name>A0A7W7S3B7_9ACTN</name>
<evidence type="ECO:0000313" key="10">
    <source>
        <dbReference type="EMBL" id="MBB4943150.1"/>
    </source>
</evidence>